<feature type="transmembrane region" description="Helical" evidence="12">
    <location>
        <begin position="40"/>
        <end position="61"/>
    </location>
</feature>
<comment type="pathway">
    <text evidence="12">Membrane lipid metabolism; glycerophospholipid metabolism.</text>
</comment>
<keyword evidence="6 12" id="KW-0460">Magnesium</keyword>
<feature type="transmembrane region" description="Helical" evidence="12">
    <location>
        <begin position="224"/>
        <end position="246"/>
    </location>
</feature>
<organism evidence="13 16">
    <name type="scientific">Methanococcus maripaludis</name>
    <name type="common">Methanococcus deltae</name>
    <dbReference type="NCBI Taxonomy" id="39152"/>
    <lineage>
        <taxon>Archaea</taxon>
        <taxon>Methanobacteriati</taxon>
        <taxon>Methanobacteriota</taxon>
        <taxon>Methanomada group</taxon>
        <taxon>Methanococci</taxon>
        <taxon>Methanococcales</taxon>
        <taxon>Methanococcaceae</taxon>
        <taxon>Methanococcus</taxon>
    </lineage>
</organism>
<evidence type="ECO:0000313" key="17">
    <source>
        <dbReference type="Proteomes" id="UP000567099"/>
    </source>
</evidence>
<keyword evidence="11 12" id="KW-1208">Phospholipid metabolism</keyword>
<dbReference type="Gene3D" id="1.20.120.1780">
    <property type="entry name" value="UbiA prenyltransferase"/>
    <property type="match status" value="1"/>
</dbReference>
<comment type="catalytic activity">
    <reaction evidence="12">
        <text>sn-3-O-(geranylgeranyl)glycerol 1-phosphate + (2E,6E,10E)-geranylgeranyl diphosphate = 2,3-bis-O-(geranylgeranyl)-sn-glycerol 1-phosphate + diphosphate</text>
        <dbReference type="Rhea" id="RHEA:18109"/>
        <dbReference type="ChEBI" id="CHEBI:33019"/>
        <dbReference type="ChEBI" id="CHEBI:57677"/>
        <dbReference type="ChEBI" id="CHEBI:58756"/>
        <dbReference type="ChEBI" id="CHEBI:58837"/>
        <dbReference type="EC" id="2.5.1.42"/>
    </reaction>
</comment>
<evidence type="ECO:0000313" key="16">
    <source>
        <dbReference type="Proteomes" id="UP000239462"/>
    </source>
</evidence>
<feature type="transmembrane region" description="Helical" evidence="12">
    <location>
        <begin position="87"/>
        <end position="115"/>
    </location>
</feature>
<comment type="similarity">
    <text evidence="12">Belongs to the UbiA prenyltransferase family. DGGGP synthase subfamily.</text>
</comment>
<dbReference type="GO" id="GO:0005886">
    <property type="term" value="C:plasma membrane"/>
    <property type="evidence" value="ECO:0007669"/>
    <property type="project" value="UniProtKB-SubCell"/>
</dbReference>
<comment type="subcellular location">
    <subcellularLocation>
        <location evidence="1 12">Cell membrane</location>
        <topology evidence="1 12">Multi-pass membrane protein</topology>
    </subcellularLocation>
</comment>
<evidence type="ECO:0000256" key="3">
    <source>
        <dbReference type="ARBA" id="ARBA00022516"/>
    </source>
</evidence>
<dbReference type="InterPro" id="IPR023547">
    <property type="entry name" value="DGGGP_synth"/>
</dbReference>
<dbReference type="UniPathway" id="UPA00940"/>
<reference evidence="15 18" key="3">
    <citation type="submission" date="2020-08" db="EMBL/GenBank/DDBJ databases">
        <title>Genomic Encyclopedia of Type Strains, Phase IV (KMG-V): Genome sequencing to study the core and pangenomes of soil and plant-associated prokaryotes.</title>
        <authorList>
            <person name="Whitman W."/>
        </authorList>
    </citation>
    <scope>NUCLEOTIDE SEQUENCE [LARGE SCALE GENOMIC DNA]</scope>
    <source>
        <strain evidence="14 17">C13</strain>
        <strain evidence="15 18">D1</strain>
    </source>
</reference>
<reference evidence="13" key="2">
    <citation type="submission" date="2018-02" db="EMBL/GenBank/DDBJ databases">
        <title>Complete genome sequence of the Methanococcus maripaludis type strain JJ (DSM 2067), a model for selenoprotein synthesis in Archaea.</title>
        <authorList>
            <person name="Poehlein A."/>
            <person name="Heym D."/>
            <person name="Quitzke V."/>
            <person name="Fersch J."/>
            <person name="Daniel R."/>
            <person name="Rother M."/>
        </authorList>
    </citation>
    <scope>NUCLEOTIDE SEQUENCE [LARGE SCALE GENOMIC DNA]</scope>
    <source>
        <strain evidence="13">DSM 2067</strain>
    </source>
</reference>
<dbReference type="InterPro" id="IPR044878">
    <property type="entry name" value="UbiA_sf"/>
</dbReference>
<dbReference type="Proteomes" id="UP000590564">
    <property type="component" value="Unassembled WGS sequence"/>
</dbReference>
<dbReference type="GeneID" id="36102242"/>
<proteinExistence type="inferred from homology"/>
<dbReference type="RefSeq" id="WP_104838041.1">
    <property type="nucleotide sequence ID" value="NZ_CP026606.1"/>
</dbReference>
<reference evidence="16" key="1">
    <citation type="journal article" date="2018" name="Genome Announc.">
        <title>Complete Genome Sequence of the Methanococcus maripaludis Type Strain JJ (DSM 2067), a Model for Selenoprotein Synthesis in Archaea.</title>
        <authorList>
            <person name="Poehlein A."/>
            <person name="Heym D."/>
            <person name="Quitzke V."/>
            <person name="Fersch J."/>
            <person name="Daniel R."/>
            <person name="Rother M."/>
        </authorList>
    </citation>
    <scope>NUCLEOTIDE SEQUENCE [LARGE SCALE GENOMIC DNA]</scope>
    <source>
        <strain evidence="16">DSM 2067</strain>
    </source>
</reference>
<dbReference type="GO" id="GO:0047295">
    <property type="term" value="F:geranylgeranylglycerol-phosphate geranylgeranyltransferase activity"/>
    <property type="evidence" value="ECO:0007669"/>
    <property type="project" value="UniProtKB-UniRule"/>
</dbReference>
<evidence type="ECO:0000256" key="4">
    <source>
        <dbReference type="ARBA" id="ARBA00022679"/>
    </source>
</evidence>
<comment type="function">
    <text evidence="12">Prenyltransferase that catalyzes the transfer of the geranylgeranyl moiety of geranylgeranyl diphosphate (GGPP) to the C2 hydroxyl of (S)-3-O-geranylgeranylglyceryl phosphate (GGGP). This reaction is the second ether-bond-formation step in the biosynthesis of archaeal membrane lipids.</text>
</comment>
<evidence type="ECO:0000256" key="8">
    <source>
        <dbReference type="ARBA" id="ARBA00023098"/>
    </source>
</evidence>
<dbReference type="Proteomes" id="UP000239462">
    <property type="component" value="Chromosome"/>
</dbReference>
<evidence type="ECO:0000256" key="2">
    <source>
        <dbReference type="ARBA" id="ARBA00022475"/>
    </source>
</evidence>
<dbReference type="Gene3D" id="1.10.357.140">
    <property type="entry name" value="UbiA prenyltransferase"/>
    <property type="match status" value="1"/>
</dbReference>
<dbReference type="EC" id="2.5.1.42" evidence="12"/>
<keyword evidence="7 12" id="KW-1133">Transmembrane helix</keyword>
<feature type="transmembrane region" description="Helical" evidence="12">
    <location>
        <begin position="135"/>
        <end position="168"/>
    </location>
</feature>
<evidence type="ECO:0000313" key="15">
    <source>
        <dbReference type="EMBL" id="MBB6496944.1"/>
    </source>
</evidence>
<keyword evidence="4 12" id="KW-0808">Transferase</keyword>
<dbReference type="EMBL" id="JACDUO010000001">
    <property type="protein sequence ID" value="MBA2863051.1"/>
    <property type="molecule type" value="Genomic_DNA"/>
</dbReference>
<keyword evidence="8 12" id="KW-0443">Lipid metabolism</keyword>
<evidence type="ECO:0000256" key="6">
    <source>
        <dbReference type="ARBA" id="ARBA00022842"/>
    </source>
</evidence>
<dbReference type="CDD" id="cd13961">
    <property type="entry name" value="PT_UbiA_DGGGPS"/>
    <property type="match status" value="1"/>
</dbReference>
<evidence type="ECO:0000313" key="13">
    <source>
        <dbReference type="EMBL" id="AVB76542.1"/>
    </source>
</evidence>
<keyword evidence="9 12" id="KW-0472">Membrane</keyword>
<dbReference type="GO" id="GO:0046474">
    <property type="term" value="P:glycerophospholipid biosynthetic process"/>
    <property type="evidence" value="ECO:0007669"/>
    <property type="project" value="UniProtKB-UniRule"/>
</dbReference>
<dbReference type="HAMAP" id="MF_01286">
    <property type="entry name" value="DGGGP_synth"/>
    <property type="match status" value="1"/>
</dbReference>
<keyword evidence="3 12" id="KW-0444">Lipid biosynthesis</keyword>
<dbReference type="GO" id="GO:0000287">
    <property type="term" value="F:magnesium ion binding"/>
    <property type="evidence" value="ECO:0007669"/>
    <property type="project" value="UniProtKB-UniRule"/>
</dbReference>
<dbReference type="InterPro" id="IPR050475">
    <property type="entry name" value="Prenyltransferase_related"/>
</dbReference>
<feature type="transmembrane region" description="Helical" evidence="12">
    <location>
        <begin position="258"/>
        <end position="277"/>
    </location>
</feature>
<dbReference type="PANTHER" id="PTHR42723">
    <property type="entry name" value="CHLOROPHYLL SYNTHASE"/>
    <property type="match status" value="1"/>
</dbReference>
<keyword evidence="10 12" id="KW-0594">Phospholipid biosynthesis</keyword>
<evidence type="ECO:0000256" key="11">
    <source>
        <dbReference type="ARBA" id="ARBA00023264"/>
    </source>
</evidence>
<evidence type="ECO:0000256" key="9">
    <source>
        <dbReference type="ARBA" id="ARBA00023136"/>
    </source>
</evidence>
<feature type="transmembrane region" description="Helical" evidence="12">
    <location>
        <begin position="12"/>
        <end position="34"/>
    </location>
</feature>
<gene>
    <name evidence="13" type="primary">ctaB</name>
    <name evidence="14" type="ORF">HNP94_000051</name>
    <name evidence="15" type="ORF">HNP96_000965</name>
    <name evidence="13" type="ORF">MMJJ_11550</name>
</gene>
<evidence type="ECO:0000256" key="7">
    <source>
        <dbReference type="ARBA" id="ARBA00022989"/>
    </source>
</evidence>
<keyword evidence="5 12" id="KW-0812">Transmembrane</keyword>
<evidence type="ECO:0000313" key="18">
    <source>
        <dbReference type="Proteomes" id="UP000590564"/>
    </source>
</evidence>
<dbReference type="AlphaFoldDB" id="A0A2L1CAZ4"/>
<feature type="transmembrane region" description="Helical" evidence="12">
    <location>
        <begin position="199"/>
        <end position="218"/>
    </location>
</feature>
<keyword evidence="2 12" id="KW-1003">Cell membrane</keyword>
<dbReference type="EMBL" id="JACHED010000001">
    <property type="protein sequence ID" value="MBB6496944.1"/>
    <property type="molecule type" value="Genomic_DNA"/>
</dbReference>
<dbReference type="InterPro" id="IPR000537">
    <property type="entry name" value="UbiA_prenyltransferase"/>
</dbReference>
<dbReference type="Pfam" id="PF01040">
    <property type="entry name" value="UbiA"/>
    <property type="match status" value="1"/>
</dbReference>
<name>A0A2L1CAZ4_METMI</name>
<evidence type="ECO:0000256" key="5">
    <source>
        <dbReference type="ARBA" id="ARBA00022692"/>
    </source>
</evidence>
<dbReference type="KEGG" id="mmad:MMJJ_11550"/>
<dbReference type="EMBL" id="CP026606">
    <property type="protein sequence ID" value="AVB76542.1"/>
    <property type="molecule type" value="Genomic_DNA"/>
</dbReference>
<evidence type="ECO:0000256" key="1">
    <source>
        <dbReference type="ARBA" id="ARBA00004651"/>
    </source>
</evidence>
<evidence type="ECO:0000313" key="14">
    <source>
        <dbReference type="EMBL" id="MBA2863051.1"/>
    </source>
</evidence>
<comment type="cofactor">
    <cofactor evidence="12">
        <name>Mg(2+)</name>
        <dbReference type="ChEBI" id="CHEBI:18420"/>
    </cofactor>
</comment>
<sequence>MDIKAYFELIRLKNCLTASFGAFIGGLIASYFNLAMVDNLILASIVVFLVCGFGNALNDIYDLKIDRINKPKRPIPSKRITLNNAKVFSYSLVAMGLFISLFNISCFLMAVLNSIVLQQYASTYKKNKIIGNLIVAYLTGSVFIFGGIAVGNIDVTIMLFLCALFAMWSREIIKDYEDIEGDIKEKVISIPIKCGERSIYIAAFLLIFAIFLSPLPYLFGFFGIYYIISVVFCDLLFLLGIYKLVFNPSKMEAKKASRNIKIVTNLVLIAFLIGSLFK</sequence>
<protein>
    <recommendedName>
        <fullName evidence="12">Digeranylgeranylglyceryl phosphate synthase</fullName>
        <shortName evidence="12">DGGGP synthase</shortName>
        <shortName evidence="12">DGGGPS</shortName>
        <ecNumber evidence="12">2.5.1.42</ecNumber>
    </recommendedName>
    <alternativeName>
        <fullName evidence="12">(S)-2,3-di-O-geranylgeranylglyceryl phosphate synthase</fullName>
    </alternativeName>
    <alternativeName>
        <fullName evidence="12">Geranylgeranylglycerol-phosphate geranylgeranyltransferase</fullName>
    </alternativeName>
</protein>
<accession>A0A2L1CAZ4</accession>
<evidence type="ECO:0000256" key="12">
    <source>
        <dbReference type="HAMAP-Rule" id="MF_01286"/>
    </source>
</evidence>
<dbReference type="PANTHER" id="PTHR42723:SF1">
    <property type="entry name" value="CHLOROPHYLL SYNTHASE, CHLOROPLASTIC"/>
    <property type="match status" value="1"/>
</dbReference>
<dbReference type="Proteomes" id="UP000567099">
    <property type="component" value="Unassembled WGS sequence"/>
</dbReference>
<evidence type="ECO:0000256" key="10">
    <source>
        <dbReference type="ARBA" id="ARBA00023209"/>
    </source>
</evidence>